<dbReference type="PIRSF" id="PIRSF018266">
    <property type="entry name" value="FecR"/>
    <property type="match status" value="1"/>
</dbReference>
<dbReference type="STRING" id="96773.Tchl_1331"/>
<dbReference type="Gene3D" id="3.55.50.30">
    <property type="match status" value="1"/>
</dbReference>
<dbReference type="Pfam" id="PF04773">
    <property type="entry name" value="FecR"/>
    <property type="match status" value="1"/>
</dbReference>
<dbReference type="RefSeq" id="WP_075147703.1">
    <property type="nucleotide sequence ID" value="NZ_CP018839.1"/>
</dbReference>
<dbReference type="InterPro" id="IPR006860">
    <property type="entry name" value="FecR"/>
</dbReference>
<reference evidence="1 2" key="1">
    <citation type="submission" date="2016-12" db="EMBL/GenBank/DDBJ databases">
        <title>Complete genome sequence of Thauera chlorobenzoica, a Betaproteobacterium degrading haloaromatics anaerobically to CO2 and halides.</title>
        <authorList>
            <person name="Goris T."/>
            <person name="Mergelsberg M."/>
            <person name="Boll M."/>
        </authorList>
    </citation>
    <scope>NUCLEOTIDE SEQUENCE [LARGE SCALE GENOMIC DNA]</scope>
    <source>
        <strain evidence="1 2">3CB1</strain>
    </source>
</reference>
<dbReference type="AlphaFoldDB" id="A0A1H5T767"/>
<dbReference type="GO" id="GO:0016989">
    <property type="term" value="F:sigma factor antagonist activity"/>
    <property type="evidence" value="ECO:0007669"/>
    <property type="project" value="TreeGrafter"/>
</dbReference>
<protein>
    <submittedName>
        <fullName evidence="1">Iron siderophore sensor protein</fullName>
    </submittedName>
</protein>
<dbReference type="OrthoDB" id="1100567at2"/>
<dbReference type="Gene3D" id="2.60.120.1440">
    <property type="match status" value="1"/>
</dbReference>
<dbReference type="PANTHER" id="PTHR30273">
    <property type="entry name" value="PERIPLASMIC SIGNAL SENSOR AND SIGMA FACTOR ACTIVATOR FECR-RELATED"/>
    <property type="match status" value="1"/>
</dbReference>
<evidence type="ECO:0000313" key="1">
    <source>
        <dbReference type="EMBL" id="APR04190.1"/>
    </source>
</evidence>
<evidence type="ECO:0000313" key="2">
    <source>
        <dbReference type="Proteomes" id="UP000185739"/>
    </source>
</evidence>
<keyword evidence="2" id="KW-1185">Reference proteome</keyword>
<accession>A0A1H5T767</accession>
<dbReference type="KEGG" id="tcl:Tchl_1331"/>
<proteinExistence type="predicted"/>
<sequence length="283" mass="30325">MPPPERSRTPERAFEQALAEEREALKARFPLPPPRPTANRRGTPSPKTTAAAIVLVLLGGVLWLDPAYRSEHHASTVGERRVVVLADGSRITLDTDTALDVSWHLRSRRSTLERGRASFDVAPSVVRPFEVAAGALNVRVLGTVFDVRRDARSASVTVLEGRVLAGTATSVATPLTPGQRLTAVTGQAPAAEHVDPRTAAAWQAGRLVFERTPLREALAELARYRSAPLRLADEALGTLAVSGVFDAANTDQLLELLPRILPVRVVHATDGAITIHAAAPVGR</sequence>
<dbReference type="Proteomes" id="UP000185739">
    <property type="component" value="Chromosome"/>
</dbReference>
<name>A0A1H5T767_9RHOO</name>
<dbReference type="EMBL" id="CP018839">
    <property type="protein sequence ID" value="APR04190.1"/>
    <property type="molecule type" value="Genomic_DNA"/>
</dbReference>
<gene>
    <name evidence="1" type="ORF">Tchl_1331</name>
</gene>
<dbReference type="InterPro" id="IPR012373">
    <property type="entry name" value="Ferrdict_sens_TM"/>
</dbReference>
<organism evidence="1 2">
    <name type="scientific">Thauera chlorobenzoica</name>
    <dbReference type="NCBI Taxonomy" id="96773"/>
    <lineage>
        <taxon>Bacteria</taxon>
        <taxon>Pseudomonadati</taxon>
        <taxon>Pseudomonadota</taxon>
        <taxon>Betaproteobacteria</taxon>
        <taxon>Rhodocyclales</taxon>
        <taxon>Zoogloeaceae</taxon>
        <taxon>Thauera</taxon>
    </lineage>
</organism>
<dbReference type="PANTHER" id="PTHR30273:SF2">
    <property type="entry name" value="PROTEIN FECR"/>
    <property type="match status" value="1"/>
</dbReference>